<name>A0A8S5MQ45_9CAUD</name>
<sequence length="57" mass="6488">MTEVKTVGQTYQEYLREVRAIQFGRESEVISSITEGTTVKAVEAEKPNKQTKKKVDK</sequence>
<protein>
    <submittedName>
        <fullName evidence="1">Uncharacterized protein</fullName>
    </submittedName>
</protein>
<organism evidence="1">
    <name type="scientific">Siphoviridae sp. ct0yq10</name>
    <dbReference type="NCBI Taxonomy" id="2826270"/>
    <lineage>
        <taxon>Viruses</taxon>
        <taxon>Duplodnaviria</taxon>
        <taxon>Heunggongvirae</taxon>
        <taxon>Uroviricota</taxon>
        <taxon>Caudoviricetes</taxon>
    </lineage>
</organism>
<reference evidence="1" key="1">
    <citation type="journal article" date="2021" name="Proc. Natl. Acad. Sci. U.S.A.">
        <title>A Catalog of Tens of Thousands of Viruses from Human Metagenomes Reveals Hidden Associations with Chronic Diseases.</title>
        <authorList>
            <person name="Tisza M.J."/>
            <person name="Buck C.B."/>
        </authorList>
    </citation>
    <scope>NUCLEOTIDE SEQUENCE</scope>
    <source>
        <strain evidence="1">Ct0yq10</strain>
    </source>
</reference>
<evidence type="ECO:0000313" key="1">
    <source>
        <dbReference type="EMBL" id="DAD84067.1"/>
    </source>
</evidence>
<proteinExistence type="predicted"/>
<accession>A0A8S5MQ45</accession>
<dbReference type="EMBL" id="BK014951">
    <property type="protein sequence ID" value="DAD84067.1"/>
    <property type="molecule type" value="Genomic_DNA"/>
</dbReference>